<gene>
    <name evidence="3" type="ORF">ABJI51_21780</name>
</gene>
<dbReference type="Gene3D" id="3.40.50.300">
    <property type="entry name" value="P-loop containing nucleotide triphosphate hydrolases"/>
    <property type="match status" value="1"/>
</dbReference>
<organism evidence="3 4">
    <name type="scientific">Amycolatopsis melonis</name>
    <dbReference type="NCBI Taxonomy" id="3156488"/>
    <lineage>
        <taxon>Bacteria</taxon>
        <taxon>Bacillati</taxon>
        <taxon>Actinomycetota</taxon>
        <taxon>Actinomycetes</taxon>
        <taxon>Pseudonocardiales</taxon>
        <taxon>Pseudonocardiaceae</taxon>
        <taxon>Amycolatopsis</taxon>
    </lineage>
</organism>
<dbReference type="PANTHER" id="PTHR43581:SF4">
    <property type="entry name" value="ATP_GTP PHOSPHATASE"/>
    <property type="match status" value="1"/>
</dbReference>
<name>A0ABV0LHF9_9PSEU</name>
<comment type="caution">
    <text evidence="3">The sequence shown here is derived from an EMBL/GenBank/DDBJ whole genome shotgun (WGS) entry which is preliminary data.</text>
</comment>
<dbReference type="Pfam" id="PF13175">
    <property type="entry name" value="AAA_15"/>
    <property type="match status" value="2"/>
</dbReference>
<evidence type="ECO:0000259" key="2">
    <source>
        <dbReference type="Pfam" id="PF20469"/>
    </source>
</evidence>
<evidence type="ECO:0000259" key="1">
    <source>
        <dbReference type="Pfam" id="PF13175"/>
    </source>
</evidence>
<dbReference type="InterPro" id="IPR034139">
    <property type="entry name" value="TOPRIM_OLD"/>
</dbReference>
<dbReference type="InterPro" id="IPR041685">
    <property type="entry name" value="AAA_GajA/Old/RecF-like"/>
</dbReference>
<dbReference type="RefSeq" id="WP_348953523.1">
    <property type="nucleotide sequence ID" value="NZ_JBDZYD010000008.1"/>
</dbReference>
<dbReference type="SUPFAM" id="SSF52540">
    <property type="entry name" value="P-loop containing nucleoside triphosphate hydrolases"/>
    <property type="match status" value="1"/>
</dbReference>
<feature type="domain" description="Endonuclease GajA/Old nuclease/RecF-like AAA" evidence="1">
    <location>
        <begin position="15"/>
        <end position="62"/>
    </location>
</feature>
<sequence>MPNHDSDKNFAPVYVEKLTVRNFRGIGECVLDLEPGLTIIVGRNNAGKSRLLRALAIVLGATGATRDDLTIDSLEEATIDVVIAPRVKTGEESVFSLQVGQRLSLLVQSISEDPIVERVAWRAIIKPSREGMGVRTDYAALIFDQNSGTWESLGNPRSLTGRERSIVAADLVETRRDLADEFTRRNSPISRILDDLEIVSGDRQDLSDELRILGEKIMQSSGSLAALKESLSVLAGSIDEIGYPELHALPTRLEELARSVSISLNSGLGDYPLRLHGSGARSLASIQVQSVLYDRRLGRDGPTLLPHPVSLIEEPEVHLHPQAQFELHELLNSMRGQVVTSSHSAHLVSVAEPSALRVLQTSPAGAKVVDFKPGKVGDSHRHRALNPQLHLDEMEKIRRLIERPFGELIFASAIVIGDGATERALLPPLIRKALKGRSHGICVVDPGSMEGDYATAVVKFACLIGVPWFLFSDSDTAGKGAVKRIMEQYASDGQGHVIWVPDESSEYEKGAATEKMLVDFDRELCERACEPLGYKGNGDVQTFMQRKKGVVGRLVALELAKAGTYLVGQESDGSQPWPRAICQLIDMLDAVLPKR</sequence>
<evidence type="ECO:0000313" key="3">
    <source>
        <dbReference type="EMBL" id="MEQ0561721.1"/>
    </source>
</evidence>
<dbReference type="Pfam" id="PF20469">
    <property type="entry name" value="OLD-like_TOPRIM"/>
    <property type="match status" value="1"/>
</dbReference>
<accession>A0ABV0LHF9</accession>
<keyword evidence="4" id="KW-1185">Reference proteome</keyword>
<dbReference type="Proteomes" id="UP001440984">
    <property type="component" value="Unassembled WGS sequence"/>
</dbReference>
<dbReference type="InterPro" id="IPR027417">
    <property type="entry name" value="P-loop_NTPase"/>
</dbReference>
<evidence type="ECO:0000313" key="4">
    <source>
        <dbReference type="Proteomes" id="UP001440984"/>
    </source>
</evidence>
<protein>
    <submittedName>
        <fullName evidence="3">AAA family ATPase</fullName>
    </submittedName>
</protein>
<dbReference type="InterPro" id="IPR051396">
    <property type="entry name" value="Bact_Antivir_Def_Nuclease"/>
</dbReference>
<reference evidence="3 4" key="1">
    <citation type="submission" date="2024-05" db="EMBL/GenBank/DDBJ databases">
        <authorList>
            <person name="Zhao H."/>
            <person name="Xu Y."/>
            <person name="Lin S."/>
            <person name="Spain J.C."/>
            <person name="Zhou N.-Y."/>
        </authorList>
    </citation>
    <scope>NUCLEOTIDE SEQUENCE [LARGE SCALE GENOMIC DNA]</scope>
    <source>
        <strain evidence="3 4">NEAU-NG30</strain>
    </source>
</reference>
<feature type="domain" description="Endonuclease GajA/Old nuclease/RecF-like AAA" evidence="1">
    <location>
        <begin position="170"/>
        <end position="348"/>
    </location>
</feature>
<feature type="domain" description="OLD protein-like TOPRIM" evidence="2">
    <location>
        <begin position="409"/>
        <end position="475"/>
    </location>
</feature>
<dbReference type="EMBL" id="JBDZYD010000008">
    <property type="protein sequence ID" value="MEQ0561721.1"/>
    <property type="molecule type" value="Genomic_DNA"/>
</dbReference>
<dbReference type="PANTHER" id="PTHR43581">
    <property type="entry name" value="ATP/GTP PHOSPHATASE"/>
    <property type="match status" value="1"/>
</dbReference>
<proteinExistence type="predicted"/>